<name>A0A1B7YFQ0_COLHI</name>
<protein>
    <submittedName>
        <fullName evidence="8">C6 zinc finger protein</fullName>
    </submittedName>
</protein>
<sequence>MSLDKSIPGTGVFPVDPARKRPKRTRASASKCDEDKPFCKRCRRDRHKCDGYAEPFQTNRRTSPKGSTSPRRRAAVTSVTQLTPPIDWDVSGTTLEKLMFHHVHRCTVPDFGLATPLAKVWSNYILPLGYYADSIKHAIIALGVAHRAFLERDPSADSAPSQSDLAFNGLAERHYRKAVSEAIKIMADPSPVNVRVTLVCCLVFVCFEIVRGQYDKAIQHLRSGSRVLESLHQASSLASRRDSTASLSVADRCLAETVRNHFSQLCDIADMFTCMGMDASMLTEADIVPDLSFFTQPRGGSDESKPFASVSEARQCLHFVELMFVEAFDDRWHCSSDGCWHSSASCASSSPTPGSQSSAKEAWDKATARFRAWCSRFELFQKALPEGMGPAEHDELRALRFSQKSWEMFNQQDGPCAVKDVSAEELHRLIDMAEDIASSSREGRPRPKFALVADVVPSLAYVCAFCDNAEVERRIVDVLRGMRRREGVWDSQEMADLYELVLQAKLDNRWKEEYNWETLPSLTRMMSNIGVSSPSTRSLVSTPLASL</sequence>
<dbReference type="EMBL" id="LTAN01000004">
    <property type="protein sequence ID" value="OBR11001.1"/>
    <property type="molecule type" value="Genomic_DNA"/>
</dbReference>
<keyword evidence="1" id="KW-0479">Metal-binding</keyword>
<dbReference type="GO" id="GO:0046872">
    <property type="term" value="F:metal ion binding"/>
    <property type="evidence" value="ECO:0007669"/>
    <property type="project" value="UniProtKB-KW"/>
</dbReference>
<reference evidence="9" key="1">
    <citation type="journal article" date="2017" name="BMC Genomics">
        <title>Gapless genome assembly of Colletotrichum higginsianum reveals chromosome structure and association of transposable elements with secondary metabolite gene clusters.</title>
        <authorList>
            <person name="Dallery J.-F."/>
            <person name="Lapalu N."/>
            <person name="Zampounis A."/>
            <person name="Pigne S."/>
            <person name="Luyten I."/>
            <person name="Amselem J."/>
            <person name="Wittenberg A.H.J."/>
            <person name="Zhou S."/>
            <person name="de Queiroz M.V."/>
            <person name="Robin G.P."/>
            <person name="Auger A."/>
            <person name="Hainaut M."/>
            <person name="Henrissat B."/>
            <person name="Kim K.-T."/>
            <person name="Lee Y.-H."/>
            <person name="Lespinet O."/>
            <person name="Schwartz D.C."/>
            <person name="Thon M.R."/>
            <person name="O'Connell R.J."/>
        </authorList>
    </citation>
    <scope>NUCLEOTIDE SEQUENCE [LARGE SCALE GENOMIC DNA]</scope>
    <source>
        <strain evidence="9">IMI 349063</strain>
    </source>
</reference>
<organism evidence="8 9">
    <name type="scientific">Colletotrichum higginsianum (strain IMI 349063)</name>
    <name type="common">Crucifer anthracnose fungus</name>
    <dbReference type="NCBI Taxonomy" id="759273"/>
    <lineage>
        <taxon>Eukaryota</taxon>
        <taxon>Fungi</taxon>
        <taxon>Dikarya</taxon>
        <taxon>Ascomycota</taxon>
        <taxon>Pezizomycotina</taxon>
        <taxon>Sordariomycetes</taxon>
        <taxon>Hypocreomycetidae</taxon>
        <taxon>Glomerellales</taxon>
        <taxon>Glomerellaceae</taxon>
        <taxon>Colletotrichum</taxon>
        <taxon>Colletotrichum destructivum species complex</taxon>
    </lineage>
</organism>
<dbReference type="RefSeq" id="XP_018159518.1">
    <property type="nucleotide sequence ID" value="XM_018301668.1"/>
</dbReference>
<evidence type="ECO:0000256" key="1">
    <source>
        <dbReference type="ARBA" id="ARBA00022723"/>
    </source>
</evidence>
<feature type="region of interest" description="Disordered" evidence="7">
    <location>
        <begin position="53"/>
        <end position="74"/>
    </location>
</feature>
<keyword evidence="9" id="KW-1185">Reference proteome</keyword>
<dbReference type="PANTHER" id="PTHR36206">
    <property type="entry name" value="ASPERCRYPTIN BIOSYNTHESIS CLUSTER-SPECIFIC TRANSCRIPTION REGULATOR ATNN-RELATED"/>
    <property type="match status" value="1"/>
</dbReference>
<evidence type="ECO:0000256" key="7">
    <source>
        <dbReference type="SAM" id="MobiDB-lite"/>
    </source>
</evidence>
<dbReference type="VEuPathDB" id="FungiDB:CH63R_06693"/>
<evidence type="ECO:0000256" key="6">
    <source>
        <dbReference type="ARBA" id="ARBA00023242"/>
    </source>
</evidence>
<proteinExistence type="predicted"/>
<evidence type="ECO:0000313" key="8">
    <source>
        <dbReference type="EMBL" id="OBR11001.1"/>
    </source>
</evidence>
<keyword evidence="4" id="KW-0238">DNA-binding</keyword>
<evidence type="ECO:0000256" key="2">
    <source>
        <dbReference type="ARBA" id="ARBA00022833"/>
    </source>
</evidence>
<dbReference type="GO" id="GO:0003677">
    <property type="term" value="F:DNA binding"/>
    <property type="evidence" value="ECO:0007669"/>
    <property type="project" value="UniProtKB-KW"/>
</dbReference>
<dbReference type="PANTHER" id="PTHR36206:SF12">
    <property type="entry name" value="ASPERCRYPTIN BIOSYNTHESIS CLUSTER-SPECIFIC TRANSCRIPTION REGULATOR ATNN-RELATED"/>
    <property type="match status" value="1"/>
</dbReference>
<dbReference type="OrthoDB" id="2593732at2759"/>
<feature type="compositionally biased region" description="Polar residues" evidence="7">
    <location>
        <begin position="56"/>
        <end position="69"/>
    </location>
</feature>
<dbReference type="GeneID" id="28865775"/>
<dbReference type="KEGG" id="chig:CH63R_06693"/>
<dbReference type="InterPro" id="IPR021858">
    <property type="entry name" value="Fun_TF"/>
</dbReference>
<keyword evidence="6" id="KW-0539">Nucleus</keyword>
<dbReference type="Proteomes" id="UP000092177">
    <property type="component" value="Chromosome 4"/>
</dbReference>
<keyword evidence="3" id="KW-0805">Transcription regulation</keyword>
<gene>
    <name evidence="8" type="ORF">CH63R_06693</name>
</gene>
<feature type="region of interest" description="Disordered" evidence="7">
    <location>
        <begin position="1"/>
        <end position="30"/>
    </location>
</feature>
<comment type="caution">
    <text evidence="8">The sequence shown here is derived from an EMBL/GenBank/DDBJ whole genome shotgun (WGS) entry which is preliminary data.</text>
</comment>
<evidence type="ECO:0000256" key="5">
    <source>
        <dbReference type="ARBA" id="ARBA00023163"/>
    </source>
</evidence>
<evidence type="ECO:0000256" key="3">
    <source>
        <dbReference type="ARBA" id="ARBA00023015"/>
    </source>
</evidence>
<dbReference type="Pfam" id="PF11951">
    <property type="entry name" value="Fungal_trans_2"/>
    <property type="match status" value="1"/>
</dbReference>
<accession>A0A1B7YFQ0</accession>
<evidence type="ECO:0000313" key="9">
    <source>
        <dbReference type="Proteomes" id="UP000092177"/>
    </source>
</evidence>
<dbReference type="InterPro" id="IPR052360">
    <property type="entry name" value="Transcr_Regulatory_Proteins"/>
</dbReference>
<evidence type="ECO:0000256" key="4">
    <source>
        <dbReference type="ARBA" id="ARBA00023125"/>
    </source>
</evidence>
<dbReference type="AlphaFoldDB" id="A0A1B7YFQ0"/>
<keyword evidence="2" id="KW-0862">Zinc</keyword>
<keyword evidence="5" id="KW-0804">Transcription</keyword>